<evidence type="ECO:0000256" key="1">
    <source>
        <dbReference type="SAM" id="MobiDB-lite"/>
    </source>
</evidence>
<keyword evidence="2" id="KW-0240">DNA-directed RNA polymerase</keyword>
<evidence type="ECO:0000313" key="3">
    <source>
        <dbReference type="Proteomes" id="UP000325081"/>
    </source>
</evidence>
<organism evidence="2 3">
    <name type="scientific">Striga asiatica</name>
    <name type="common">Asiatic witchweed</name>
    <name type="synonym">Buchnera asiatica</name>
    <dbReference type="NCBI Taxonomy" id="4170"/>
    <lineage>
        <taxon>Eukaryota</taxon>
        <taxon>Viridiplantae</taxon>
        <taxon>Streptophyta</taxon>
        <taxon>Embryophyta</taxon>
        <taxon>Tracheophyta</taxon>
        <taxon>Spermatophyta</taxon>
        <taxon>Magnoliopsida</taxon>
        <taxon>eudicotyledons</taxon>
        <taxon>Gunneridae</taxon>
        <taxon>Pentapetalae</taxon>
        <taxon>asterids</taxon>
        <taxon>lamiids</taxon>
        <taxon>Lamiales</taxon>
        <taxon>Orobanchaceae</taxon>
        <taxon>Buchnereae</taxon>
        <taxon>Striga</taxon>
    </lineage>
</organism>
<gene>
    <name evidence="2" type="ORF">STAS_16999</name>
</gene>
<keyword evidence="2" id="KW-0804">Transcription</keyword>
<accession>A0A5A7Q5V2</accession>
<reference evidence="3" key="1">
    <citation type="journal article" date="2019" name="Curr. Biol.">
        <title>Genome Sequence of Striga asiatica Provides Insight into the Evolution of Plant Parasitism.</title>
        <authorList>
            <person name="Yoshida S."/>
            <person name="Kim S."/>
            <person name="Wafula E.K."/>
            <person name="Tanskanen J."/>
            <person name="Kim Y.M."/>
            <person name="Honaas L."/>
            <person name="Yang Z."/>
            <person name="Spallek T."/>
            <person name="Conn C.E."/>
            <person name="Ichihashi Y."/>
            <person name="Cheong K."/>
            <person name="Cui S."/>
            <person name="Der J.P."/>
            <person name="Gundlach H."/>
            <person name="Jiao Y."/>
            <person name="Hori C."/>
            <person name="Ishida J.K."/>
            <person name="Kasahara H."/>
            <person name="Kiba T."/>
            <person name="Kim M.S."/>
            <person name="Koo N."/>
            <person name="Laohavisit A."/>
            <person name="Lee Y.H."/>
            <person name="Lumba S."/>
            <person name="McCourt P."/>
            <person name="Mortimer J.C."/>
            <person name="Mutuku J.M."/>
            <person name="Nomura T."/>
            <person name="Sasaki-Sekimoto Y."/>
            <person name="Seto Y."/>
            <person name="Wang Y."/>
            <person name="Wakatake T."/>
            <person name="Sakakibara H."/>
            <person name="Demura T."/>
            <person name="Yamaguchi S."/>
            <person name="Yoneyama K."/>
            <person name="Manabe R.I."/>
            <person name="Nelson D.C."/>
            <person name="Schulman A.H."/>
            <person name="Timko M.P."/>
            <person name="dePamphilis C.W."/>
            <person name="Choi D."/>
            <person name="Shirasu K."/>
        </authorList>
    </citation>
    <scope>NUCLEOTIDE SEQUENCE [LARGE SCALE GENOMIC DNA]</scope>
    <source>
        <strain evidence="3">cv. UVA1</strain>
    </source>
</reference>
<dbReference type="Proteomes" id="UP000325081">
    <property type="component" value="Unassembled WGS sequence"/>
</dbReference>
<dbReference type="EMBL" id="BKCP01005849">
    <property type="protein sequence ID" value="GER40328.1"/>
    <property type="molecule type" value="Genomic_DNA"/>
</dbReference>
<comment type="caution">
    <text evidence="2">The sequence shown here is derived from an EMBL/GenBank/DDBJ whole genome shotgun (WGS) entry which is preliminary data.</text>
</comment>
<name>A0A5A7Q5V2_STRAF</name>
<keyword evidence="3" id="KW-1185">Reference proteome</keyword>
<evidence type="ECO:0000313" key="2">
    <source>
        <dbReference type="EMBL" id="GER40328.1"/>
    </source>
</evidence>
<dbReference type="GO" id="GO:0000428">
    <property type="term" value="C:DNA-directed RNA polymerase complex"/>
    <property type="evidence" value="ECO:0007669"/>
    <property type="project" value="UniProtKB-KW"/>
</dbReference>
<dbReference type="AlphaFoldDB" id="A0A5A7Q5V2"/>
<sequence>MGIIEKLRKQKMKGPTVHGTTSGIGLQRLEVRSRSTSAFGETCKTSKWSRMESPHLDRPTLPFTEEQSASQALSMGYLPRDPKKERVTRNLEVRKPDWICNFVESISEIPKSHGVLEHGMTWACIPMMVWNQDLEAKVSNTHASERLY</sequence>
<proteinExistence type="predicted"/>
<feature type="region of interest" description="Disordered" evidence="1">
    <location>
        <begin position="1"/>
        <end position="21"/>
    </location>
</feature>
<protein>
    <submittedName>
        <fullName evidence="2">DNA-directed RNA polymerase subunit beta</fullName>
    </submittedName>
</protein>